<dbReference type="Ensembl" id="ENSGGOT00000061174.1">
    <property type="protein sequence ID" value="ENSGGOP00000044664.1"/>
    <property type="gene ID" value="ENSGGOG00000043013.1"/>
</dbReference>
<protein>
    <submittedName>
        <fullName evidence="1">Uncharacterized protein</fullName>
    </submittedName>
</protein>
<proteinExistence type="predicted"/>
<evidence type="ECO:0000313" key="2">
    <source>
        <dbReference type="Proteomes" id="UP000001519"/>
    </source>
</evidence>
<reference evidence="1" key="3">
    <citation type="submission" date="2025-08" db="UniProtKB">
        <authorList>
            <consortium name="Ensembl"/>
        </authorList>
    </citation>
    <scope>IDENTIFICATION</scope>
</reference>
<dbReference type="AlphaFoldDB" id="A0A2I2ZBN4"/>
<dbReference type="InParanoid" id="A0A2I2ZBN4"/>
<dbReference type="EMBL" id="CABD030098134">
    <property type="status" value="NOT_ANNOTATED_CDS"/>
    <property type="molecule type" value="Genomic_DNA"/>
</dbReference>
<dbReference type="Bgee" id="ENSGGOG00000043013">
    <property type="expression patterns" value="Expressed in cerebellum and 1 other cell type or tissue"/>
</dbReference>
<keyword evidence="2" id="KW-1185">Reference proteome</keyword>
<name>A0A2I2ZBN4_GORGO</name>
<dbReference type="Proteomes" id="UP000001519">
    <property type="component" value="Chromosome 15"/>
</dbReference>
<reference evidence="2" key="1">
    <citation type="submission" date="2011-05" db="EMBL/GenBank/DDBJ databases">
        <title>Insights into the evolution of the great apes provided by the gorilla genome.</title>
        <authorList>
            <person name="Scally A."/>
        </authorList>
    </citation>
    <scope>NUCLEOTIDE SEQUENCE [LARGE SCALE GENOMIC DNA]</scope>
</reference>
<dbReference type="GeneTree" id="ENSGT00910000146870"/>
<dbReference type="OMA" id="RVSMHSK"/>
<reference evidence="1" key="4">
    <citation type="submission" date="2025-09" db="UniProtKB">
        <authorList>
            <consortium name="Ensembl"/>
        </authorList>
    </citation>
    <scope>IDENTIFICATION</scope>
</reference>
<accession>A0A2I2ZBN4</accession>
<evidence type="ECO:0000313" key="1">
    <source>
        <dbReference type="Ensembl" id="ENSGGOP00000044664.1"/>
    </source>
</evidence>
<organism evidence="1 2">
    <name type="scientific">Gorilla gorilla gorilla</name>
    <name type="common">Western lowland gorilla</name>
    <dbReference type="NCBI Taxonomy" id="9595"/>
    <lineage>
        <taxon>Eukaryota</taxon>
        <taxon>Metazoa</taxon>
        <taxon>Chordata</taxon>
        <taxon>Craniata</taxon>
        <taxon>Vertebrata</taxon>
        <taxon>Euteleostomi</taxon>
        <taxon>Mammalia</taxon>
        <taxon>Eutheria</taxon>
        <taxon>Euarchontoglires</taxon>
        <taxon>Primates</taxon>
        <taxon>Haplorrhini</taxon>
        <taxon>Catarrhini</taxon>
        <taxon>Hominidae</taxon>
        <taxon>Gorilla</taxon>
    </lineage>
</organism>
<reference evidence="1 2" key="2">
    <citation type="journal article" date="2012" name="Nature">
        <title>Insights into hominid evolution from the gorilla genome sequence.</title>
        <authorList>
            <person name="Scally A."/>
            <person name="Dutheil J.Y."/>
            <person name="Hillier L.W."/>
            <person name="Jordan G.E."/>
            <person name="Goodhead I."/>
            <person name="Herrero J."/>
            <person name="Hobolth A."/>
            <person name="Lappalainen T."/>
            <person name="Mailund T."/>
            <person name="Marques-Bonet T."/>
            <person name="McCarthy S."/>
            <person name="Montgomery S.H."/>
            <person name="Schwalie P.C."/>
            <person name="Tang Y.A."/>
            <person name="Ward M.C."/>
            <person name="Xue Y."/>
            <person name="Yngvadottir B."/>
            <person name="Alkan C."/>
            <person name="Andersen L.N."/>
            <person name="Ayub Q."/>
            <person name="Ball E.V."/>
            <person name="Beal K."/>
            <person name="Bradley B.J."/>
            <person name="Chen Y."/>
            <person name="Clee C.M."/>
            <person name="Fitzgerald S."/>
            <person name="Graves T.A."/>
            <person name="Gu Y."/>
            <person name="Heath P."/>
            <person name="Heger A."/>
            <person name="Karakoc E."/>
            <person name="Kolb-Kokocinski A."/>
            <person name="Laird G.K."/>
            <person name="Lunter G."/>
            <person name="Meader S."/>
            <person name="Mort M."/>
            <person name="Mullikin J.C."/>
            <person name="Munch K."/>
            <person name="O'Connor T.D."/>
            <person name="Phillips A.D."/>
            <person name="Prado-Martinez J."/>
            <person name="Rogers A.S."/>
            <person name="Sajjadian S."/>
            <person name="Schmidt D."/>
            <person name="Shaw K."/>
            <person name="Simpson J.T."/>
            <person name="Stenson P.D."/>
            <person name="Turner D.J."/>
            <person name="Vigilant L."/>
            <person name="Vilella A.J."/>
            <person name="Whitener W."/>
            <person name="Zhu B."/>
            <person name="Cooper D.N."/>
            <person name="de Jong P."/>
            <person name="Dermitzakis E.T."/>
            <person name="Eichler E.E."/>
            <person name="Flicek P."/>
            <person name="Goldman N."/>
            <person name="Mundy N.I."/>
            <person name="Ning Z."/>
            <person name="Odom D.T."/>
            <person name="Ponting C.P."/>
            <person name="Quail M.A."/>
            <person name="Ryder O.A."/>
            <person name="Searle S.M."/>
            <person name="Warren W.C."/>
            <person name="Wilson R.K."/>
            <person name="Schierup M.H."/>
            <person name="Rogers J."/>
            <person name="Tyler-Smith C."/>
            <person name="Durbin R."/>
        </authorList>
    </citation>
    <scope>NUCLEOTIDE SEQUENCE [LARGE SCALE GENOMIC DNA]</scope>
</reference>
<sequence length="131" mass="14383">MDSIHPQHCACNSQIRPRWDCVARCFLWAPGLPSRDDPGADKGEASGGVGTVSLTLSQPRERGLQVKKVFVKGMKKERALGEGAAWWQSQRLVSPGKHDRVSTHRKSQSVFTGVSAGDKQFTTTFSIVFTI</sequence>